<dbReference type="InterPro" id="IPR005760">
    <property type="entry name" value="A/G_AdeGlyc_MutY"/>
</dbReference>
<evidence type="ECO:0000256" key="11">
    <source>
        <dbReference type="ARBA" id="ARBA00023014"/>
    </source>
</evidence>
<dbReference type="GO" id="GO:0051539">
    <property type="term" value="F:4 iron, 4 sulfur cluster binding"/>
    <property type="evidence" value="ECO:0007669"/>
    <property type="project" value="UniProtKB-UniRule"/>
</dbReference>
<keyword evidence="8 14" id="KW-0227">DNA damage</keyword>
<evidence type="ECO:0000259" key="15">
    <source>
        <dbReference type="SMART" id="SM00478"/>
    </source>
</evidence>
<comment type="catalytic activity">
    <reaction evidence="1 14">
        <text>Hydrolyzes free adenine bases from 7,8-dihydro-8-oxoguanine:adenine mismatched double-stranded DNA, leaving an apurinic site.</text>
        <dbReference type="EC" id="3.2.2.31"/>
    </reaction>
</comment>
<dbReference type="Gene3D" id="3.90.79.10">
    <property type="entry name" value="Nucleoside Triphosphate Pyrophosphohydrolase"/>
    <property type="match status" value="1"/>
</dbReference>
<evidence type="ECO:0000256" key="2">
    <source>
        <dbReference type="ARBA" id="ARBA00002933"/>
    </source>
</evidence>
<dbReference type="Gene3D" id="1.10.340.30">
    <property type="entry name" value="Hypothetical protein, domain 2"/>
    <property type="match status" value="1"/>
</dbReference>
<dbReference type="GO" id="GO:0000701">
    <property type="term" value="F:purine-specific mismatch base pair DNA N-glycosylase activity"/>
    <property type="evidence" value="ECO:0007669"/>
    <property type="project" value="UniProtKB-EC"/>
</dbReference>
<dbReference type="GO" id="GO:0032357">
    <property type="term" value="F:oxidized purine DNA binding"/>
    <property type="evidence" value="ECO:0007669"/>
    <property type="project" value="TreeGrafter"/>
</dbReference>
<dbReference type="GO" id="GO:0034039">
    <property type="term" value="F:8-oxo-7,8-dihydroguanine DNA N-glycosylase activity"/>
    <property type="evidence" value="ECO:0007669"/>
    <property type="project" value="TreeGrafter"/>
</dbReference>
<dbReference type="RefSeq" id="WP_035074303.1">
    <property type="nucleotide sequence ID" value="NZ_JMIH01000021.1"/>
</dbReference>
<keyword evidence="7" id="KW-0479">Metal-binding</keyword>
<dbReference type="CDD" id="cd03431">
    <property type="entry name" value="NUDIX_DNA_Glycosylase_C-MutY"/>
    <property type="match status" value="1"/>
</dbReference>
<dbReference type="InterPro" id="IPR011257">
    <property type="entry name" value="DNA_glycosylase"/>
</dbReference>
<dbReference type="GO" id="GO:0035485">
    <property type="term" value="F:adenine/guanine mispair binding"/>
    <property type="evidence" value="ECO:0007669"/>
    <property type="project" value="TreeGrafter"/>
</dbReference>
<dbReference type="InterPro" id="IPR003265">
    <property type="entry name" value="HhH-GPD_domain"/>
</dbReference>
<dbReference type="InterPro" id="IPR023170">
    <property type="entry name" value="HhH_base_excis_C"/>
</dbReference>
<evidence type="ECO:0000256" key="9">
    <source>
        <dbReference type="ARBA" id="ARBA00022801"/>
    </source>
</evidence>
<organism evidence="16 17">
    <name type="scientific">Anditalea andensis</name>
    <dbReference type="NCBI Taxonomy" id="1048983"/>
    <lineage>
        <taxon>Bacteria</taxon>
        <taxon>Pseudomonadati</taxon>
        <taxon>Bacteroidota</taxon>
        <taxon>Cytophagia</taxon>
        <taxon>Cytophagales</taxon>
        <taxon>Cytophagaceae</taxon>
        <taxon>Anditalea</taxon>
    </lineage>
</organism>
<dbReference type="InterPro" id="IPR015797">
    <property type="entry name" value="NUDIX_hydrolase-like_dom_sf"/>
</dbReference>
<dbReference type="NCBIfam" id="TIGR01084">
    <property type="entry name" value="mutY"/>
    <property type="match status" value="1"/>
</dbReference>
<evidence type="ECO:0000313" key="17">
    <source>
        <dbReference type="Proteomes" id="UP000027821"/>
    </source>
</evidence>
<keyword evidence="9" id="KW-0378">Hydrolase</keyword>
<evidence type="ECO:0000256" key="3">
    <source>
        <dbReference type="ARBA" id="ARBA00008343"/>
    </source>
</evidence>
<evidence type="ECO:0000256" key="13">
    <source>
        <dbReference type="ARBA" id="ARBA00023295"/>
    </source>
</evidence>
<dbReference type="Gene3D" id="1.10.1670.10">
    <property type="entry name" value="Helix-hairpin-Helix base-excision DNA repair enzymes (C-terminal)"/>
    <property type="match status" value="1"/>
</dbReference>
<dbReference type="GO" id="GO:0006298">
    <property type="term" value="P:mismatch repair"/>
    <property type="evidence" value="ECO:0007669"/>
    <property type="project" value="TreeGrafter"/>
</dbReference>
<dbReference type="GO" id="GO:0006284">
    <property type="term" value="P:base-excision repair"/>
    <property type="evidence" value="ECO:0007669"/>
    <property type="project" value="UniProtKB-UniRule"/>
</dbReference>
<comment type="cofactor">
    <cofactor evidence="14">
        <name>[4Fe-4S] cluster</name>
        <dbReference type="ChEBI" id="CHEBI:49883"/>
    </cofactor>
    <text evidence="14">Binds 1 [4Fe-4S] cluster.</text>
</comment>
<dbReference type="PANTHER" id="PTHR42944:SF1">
    <property type="entry name" value="ADENINE DNA GLYCOSYLASE"/>
    <property type="match status" value="1"/>
</dbReference>
<dbReference type="eggNOG" id="COG1194">
    <property type="taxonomic scope" value="Bacteria"/>
</dbReference>
<dbReference type="FunFam" id="1.10.340.30:FF:000002">
    <property type="entry name" value="Adenine DNA glycosylase"/>
    <property type="match status" value="1"/>
</dbReference>
<keyword evidence="12" id="KW-0234">DNA repair</keyword>
<comment type="similarity">
    <text evidence="3 14">Belongs to the Nth/MutY family.</text>
</comment>
<evidence type="ECO:0000256" key="8">
    <source>
        <dbReference type="ARBA" id="ARBA00022763"/>
    </source>
</evidence>
<dbReference type="Proteomes" id="UP000027821">
    <property type="component" value="Unassembled WGS sequence"/>
</dbReference>
<dbReference type="AlphaFoldDB" id="A0A074KU37"/>
<evidence type="ECO:0000256" key="5">
    <source>
        <dbReference type="ARBA" id="ARBA00022023"/>
    </source>
</evidence>
<dbReference type="SUPFAM" id="SSF55811">
    <property type="entry name" value="Nudix"/>
    <property type="match status" value="1"/>
</dbReference>
<dbReference type="CDD" id="cd00056">
    <property type="entry name" value="ENDO3c"/>
    <property type="match status" value="1"/>
</dbReference>
<dbReference type="PANTHER" id="PTHR42944">
    <property type="entry name" value="ADENINE DNA GLYCOSYLASE"/>
    <property type="match status" value="1"/>
</dbReference>
<evidence type="ECO:0000256" key="12">
    <source>
        <dbReference type="ARBA" id="ARBA00023204"/>
    </source>
</evidence>
<dbReference type="InterPro" id="IPR044298">
    <property type="entry name" value="MIG/MutY"/>
</dbReference>
<comment type="function">
    <text evidence="2">Adenine glycosylase active on G-A mispairs. MutY also corrects error-prone DNA synthesis past GO lesions which are due to the oxidatively damaged form of guanine: 7,8-dihydro-8-oxoguanine (8-oxo-dGTP).</text>
</comment>
<keyword evidence="17" id="KW-1185">Reference proteome</keyword>
<evidence type="ECO:0000256" key="4">
    <source>
        <dbReference type="ARBA" id="ARBA00012045"/>
    </source>
</evidence>
<keyword evidence="6" id="KW-0004">4Fe-4S</keyword>
<keyword evidence="10 14" id="KW-0408">Iron</keyword>
<keyword evidence="11" id="KW-0411">Iron-sulfur</keyword>
<dbReference type="STRING" id="1048983.EL17_11360"/>
<dbReference type="EC" id="3.2.2.31" evidence="4 14"/>
<evidence type="ECO:0000256" key="7">
    <source>
        <dbReference type="ARBA" id="ARBA00022723"/>
    </source>
</evidence>
<evidence type="ECO:0000256" key="14">
    <source>
        <dbReference type="RuleBase" id="RU365096"/>
    </source>
</evidence>
<dbReference type="EMBL" id="JMIH01000021">
    <property type="protein sequence ID" value="KEO73496.1"/>
    <property type="molecule type" value="Genomic_DNA"/>
</dbReference>
<dbReference type="OrthoDB" id="9802365at2"/>
<dbReference type="Pfam" id="PF14815">
    <property type="entry name" value="NUDIX_4"/>
    <property type="match status" value="1"/>
</dbReference>
<dbReference type="GO" id="GO:0046872">
    <property type="term" value="F:metal ion binding"/>
    <property type="evidence" value="ECO:0007669"/>
    <property type="project" value="UniProtKB-UniRule"/>
</dbReference>
<comment type="caution">
    <text evidence="16">The sequence shown here is derived from an EMBL/GenBank/DDBJ whole genome shotgun (WGS) entry which is preliminary data.</text>
</comment>
<dbReference type="Pfam" id="PF00730">
    <property type="entry name" value="HhH-GPD"/>
    <property type="match status" value="1"/>
</dbReference>
<dbReference type="SMART" id="SM00478">
    <property type="entry name" value="ENDO3c"/>
    <property type="match status" value="1"/>
</dbReference>
<evidence type="ECO:0000313" key="16">
    <source>
        <dbReference type="EMBL" id="KEO73496.1"/>
    </source>
</evidence>
<sequence length="358" mass="41836">MNFKHFTKVLLQWYPQNKRELPWRNTQNPYIIWLSEIILQQTRVAQGLPYFHNFLEKYPTVYDLAAAPTDDVLRMWQGLGYYSRARNLHACARQITQEFGGKFPDRYASLLLLKGVGTYTAAAIASFAYKEKVAVVDGNVFRVLSRYFGMTDDISSPDGKKAFQSLADKLIPKDVPDEFNQAIMEFGALQCTPKNPDCTICPLRQGCYARQHEMIDMLPVKIKKVKVTKRYFVYYHISCGEYILINKRDRKDIWEGLHDFPMEEVETLDTFELKKSVLMEKLKQFDAEIAYNPEIYFKHILTHQRIFSTFVKVQIALENLEILHQWGTENGWMLISRDAFENLGKPKLIVNYLNDKKL</sequence>
<name>A0A074KU37_9BACT</name>
<feature type="domain" description="HhH-GPD" evidence="15">
    <location>
        <begin position="38"/>
        <end position="189"/>
    </location>
</feature>
<keyword evidence="13 14" id="KW-0326">Glycosidase</keyword>
<accession>A0A074KU37</accession>
<evidence type="ECO:0000256" key="1">
    <source>
        <dbReference type="ARBA" id="ARBA00000843"/>
    </source>
</evidence>
<gene>
    <name evidence="16" type="ORF">EL17_11360</name>
</gene>
<dbReference type="SUPFAM" id="SSF48150">
    <property type="entry name" value="DNA-glycosylase"/>
    <property type="match status" value="1"/>
</dbReference>
<reference evidence="16 17" key="1">
    <citation type="submission" date="2014-04" db="EMBL/GenBank/DDBJ databases">
        <title>Characterization and application of a salt tolerant electro-active bacterium.</title>
        <authorList>
            <person name="Yang L."/>
            <person name="Wei S."/>
            <person name="Tay Q.X.M."/>
        </authorList>
    </citation>
    <scope>NUCLEOTIDE SEQUENCE [LARGE SCALE GENOMIC DNA]</scope>
    <source>
        <strain evidence="16 17">LY1</strain>
    </source>
</reference>
<dbReference type="InterPro" id="IPR029119">
    <property type="entry name" value="MutY_C"/>
</dbReference>
<evidence type="ECO:0000256" key="10">
    <source>
        <dbReference type="ARBA" id="ARBA00023004"/>
    </source>
</evidence>
<evidence type="ECO:0000256" key="6">
    <source>
        <dbReference type="ARBA" id="ARBA00022485"/>
    </source>
</evidence>
<proteinExistence type="inferred from homology"/>
<protein>
    <recommendedName>
        <fullName evidence="5 14">Adenine DNA glycosylase</fullName>
        <ecNumber evidence="4 14">3.2.2.31</ecNumber>
    </recommendedName>
</protein>